<evidence type="ECO:0000256" key="2">
    <source>
        <dbReference type="ARBA" id="ARBA00022603"/>
    </source>
</evidence>
<dbReference type="SUPFAM" id="SSF53335">
    <property type="entry name" value="S-adenosyl-L-methionine-dependent methyltransferases"/>
    <property type="match status" value="1"/>
</dbReference>
<dbReference type="PANTHER" id="PTHR43667:SF1">
    <property type="entry name" value="CYCLOPROPANE-FATTY-ACYL-PHOSPHOLIPID SYNTHASE"/>
    <property type="match status" value="1"/>
</dbReference>
<dbReference type="Pfam" id="PF02353">
    <property type="entry name" value="CMAS"/>
    <property type="match status" value="1"/>
</dbReference>
<dbReference type="PANTHER" id="PTHR43667">
    <property type="entry name" value="CYCLOPROPANE-FATTY-ACYL-PHOSPHOLIPID SYNTHASE"/>
    <property type="match status" value="1"/>
</dbReference>
<keyword evidence="3" id="KW-0808">Transferase</keyword>
<comment type="similarity">
    <text evidence="1">Belongs to the CFA/CMAS family.</text>
</comment>
<evidence type="ECO:0000256" key="1">
    <source>
        <dbReference type="ARBA" id="ARBA00010815"/>
    </source>
</evidence>
<evidence type="ECO:0000256" key="5">
    <source>
        <dbReference type="ARBA" id="ARBA00023098"/>
    </source>
</evidence>
<keyword evidence="5" id="KW-0443">Lipid metabolism</keyword>
<dbReference type="EMBL" id="AP026798">
    <property type="protein sequence ID" value="BDR53832.1"/>
    <property type="molecule type" value="Genomic_DNA"/>
</dbReference>
<dbReference type="InterPro" id="IPR050723">
    <property type="entry name" value="CFA/CMAS"/>
</dbReference>
<proteinExistence type="inferred from homology"/>
<evidence type="ECO:0000256" key="3">
    <source>
        <dbReference type="ARBA" id="ARBA00022679"/>
    </source>
</evidence>
<keyword evidence="7" id="KW-1185">Reference proteome</keyword>
<keyword evidence="2" id="KW-0489">Methyltransferase</keyword>
<dbReference type="PIRSF" id="PIRSF003085">
    <property type="entry name" value="CMAS"/>
    <property type="match status" value="1"/>
</dbReference>
<dbReference type="InterPro" id="IPR029063">
    <property type="entry name" value="SAM-dependent_MTases_sf"/>
</dbReference>
<name>A0ABN6SCJ5_9BIFI</name>
<protein>
    <submittedName>
        <fullName evidence="6">Cyclopropane-fatty-acyl-phospholipid synthase</fullName>
    </submittedName>
</protein>
<gene>
    <name evidence="6" type="ORF">KIM372_17390</name>
</gene>
<sequence length="429" mass="48752">MNARSMTVAQMIEAFIEPDAPVQVLAFDGSRFGSDDAPLHLEVKSSRAMYYIAENPNDLGLARAYLQGDLDSPELLPGNPYEVFKKLTALKGYMKKPSKAEIARIGAAVFSHGFHVPDPPEIEGPSLLMRLREGIRPHTRRGDAATVSYHYDQSNDFYRLFLGSSMTYTCAVFDTPETSLEDAQWHKLNMVLDKMNLKKGDRLLDIGCGWGSMEIAAAKRGIHVIGVTLAEEQVEWGQEWIQREKLGDLAEVRLMDYRDVPESGFDGICSIGMMEHVGFKQYPAYFHEMMDKLRPGGILLNHQITRTNSHDGKRAGGFIDRYIFPDGELASPAEIEMTIQDNGFEVMTQENLRQHYALTLKHWTENLQSHWDEAKQMVGEPKARLWGLYMAGSRFNFELNTIQIHQFQCIKPDPSTGTITYPLRPWWDR</sequence>
<accession>A0ABN6SCJ5</accession>
<organism evidence="6 7">
    <name type="scientific">Bombiscardovia nodaiensis</name>
    <dbReference type="NCBI Taxonomy" id="2932181"/>
    <lineage>
        <taxon>Bacteria</taxon>
        <taxon>Bacillati</taxon>
        <taxon>Actinomycetota</taxon>
        <taxon>Actinomycetes</taxon>
        <taxon>Bifidobacteriales</taxon>
        <taxon>Bifidobacteriaceae</taxon>
        <taxon>Bombiscardovia</taxon>
    </lineage>
</organism>
<keyword evidence="4" id="KW-0949">S-adenosyl-L-methionine</keyword>
<evidence type="ECO:0000313" key="7">
    <source>
        <dbReference type="Proteomes" id="UP001321766"/>
    </source>
</evidence>
<evidence type="ECO:0000313" key="6">
    <source>
        <dbReference type="EMBL" id="BDR53832.1"/>
    </source>
</evidence>
<dbReference type="Gene3D" id="3.40.50.150">
    <property type="entry name" value="Vaccinia Virus protein VP39"/>
    <property type="match status" value="1"/>
</dbReference>
<reference evidence="6 7" key="1">
    <citation type="journal article" date="2023" name="Microbiol. Spectr.">
        <title>Symbiosis of Carpenter Bees with Uncharacterized Lactic Acid Bacteria Showing NAD Auxotrophy.</title>
        <authorList>
            <person name="Kawasaki S."/>
            <person name="Ozawa K."/>
            <person name="Mori T."/>
            <person name="Yamamoto A."/>
            <person name="Ito M."/>
            <person name="Ohkuma M."/>
            <person name="Sakamoto M."/>
            <person name="Matsutani M."/>
        </authorList>
    </citation>
    <scope>NUCLEOTIDE SEQUENCE [LARGE SCALE GENOMIC DNA]</scope>
    <source>
        <strain evidence="6 7">Kim37-2</strain>
    </source>
</reference>
<dbReference type="Proteomes" id="UP001321766">
    <property type="component" value="Chromosome"/>
</dbReference>
<dbReference type="CDD" id="cd02440">
    <property type="entry name" value="AdoMet_MTases"/>
    <property type="match status" value="1"/>
</dbReference>
<evidence type="ECO:0000256" key="4">
    <source>
        <dbReference type="ARBA" id="ARBA00022691"/>
    </source>
</evidence>
<dbReference type="InterPro" id="IPR003333">
    <property type="entry name" value="CMAS"/>
</dbReference>